<name>A0ABV8BXU8_9PSEU</name>
<protein>
    <submittedName>
        <fullName evidence="3">Tachylectin-related carbohydrate-binding protein</fullName>
    </submittedName>
</protein>
<dbReference type="SUPFAM" id="SSF50934">
    <property type="entry name" value="Tachylectin-2"/>
    <property type="match status" value="1"/>
</dbReference>
<evidence type="ECO:0000256" key="1">
    <source>
        <dbReference type="SAM" id="SignalP"/>
    </source>
</evidence>
<feature type="signal peptide" evidence="1">
    <location>
        <begin position="1"/>
        <end position="21"/>
    </location>
</feature>
<evidence type="ECO:0000313" key="4">
    <source>
        <dbReference type="Proteomes" id="UP001595690"/>
    </source>
</evidence>
<evidence type="ECO:0000313" key="3">
    <source>
        <dbReference type="EMBL" id="MFC3894560.1"/>
    </source>
</evidence>
<dbReference type="Pfam" id="PF14517">
    <property type="entry name" value="Tachylectin"/>
    <property type="match status" value="1"/>
</dbReference>
<evidence type="ECO:0000259" key="2">
    <source>
        <dbReference type="Pfam" id="PF14517"/>
    </source>
</evidence>
<dbReference type="InterPro" id="IPR023294">
    <property type="entry name" value="Tachylectin2"/>
</dbReference>
<feature type="domain" description="Tachylectin 2" evidence="2">
    <location>
        <begin position="45"/>
        <end position="272"/>
    </location>
</feature>
<reference evidence="4" key="1">
    <citation type="journal article" date="2019" name="Int. J. Syst. Evol. Microbiol.">
        <title>The Global Catalogue of Microorganisms (GCM) 10K type strain sequencing project: providing services to taxonomists for standard genome sequencing and annotation.</title>
        <authorList>
            <consortium name="The Broad Institute Genomics Platform"/>
            <consortium name="The Broad Institute Genome Sequencing Center for Infectious Disease"/>
            <person name="Wu L."/>
            <person name="Ma J."/>
        </authorList>
    </citation>
    <scope>NUCLEOTIDE SEQUENCE [LARGE SCALE GENOMIC DNA]</scope>
    <source>
        <strain evidence="4">CGMCC 4.7405</strain>
    </source>
</reference>
<proteinExistence type="predicted"/>
<dbReference type="SUPFAM" id="SSF89372">
    <property type="entry name" value="Fucose-specific lectin"/>
    <property type="match status" value="1"/>
</dbReference>
<dbReference type="InterPro" id="IPR036813">
    <property type="entry name" value="Tachylectin2_sf"/>
</dbReference>
<dbReference type="EMBL" id="JBHRZI010000019">
    <property type="protein sequence ID" value="MFC3894560.1"/>
    <property type="molecule type" value="Genomic_DNA"/>
</dbReference>
<dbReference type="RefSeq" id="WP_382376067.1">
    <property type="nucleotide sequence ID" value="NZ_JBHRZI010000019.1"/>
</dbReference>
<comment type="caution">
    <text evidence="3">The sequence shown here is derived from an EMBL/GenBank/DDBJ whole genome shotgun (WGS) entry which is preliminary data.</text>
</comment>
<sequence>MTNRLKALGLAAATLATTVTAMVSGAGTATAGYLSCKPVANIFTMQADGDLWRYQHAGAADGSFNWAGATQVGWGWGGKTFAGPNGWLFNITTGGELRRLRYNGSGWDTFPGGGQYETFGWGWQKFVESANRGKITVDVDGSFYTLEGDQLRWWHYEQDARRWAPGSGRVLDVGWSRFDLIAASGSGGLQARDSSGALHRFRYHRDTERFMVHDQSAAGWQGHSKLFSAGGDAFYAVRPDTGQLLWNKYDEFESYGQWQTSAGSVVGSGWGTDIDITATTNDCAVNGLRQPAPVGGWSSGADWTRTITPGSGGTHVVGVNGNREIVDTRSTGSGWTKRVVGSQFGGISAPVYDDEAGTAVVGATEYETGDAKLFTLRNGEWQAPLSLKGRLAATPEVVQRSNGTLALYALGHNNAHPQRGTGLVREQLASGEFVAWRPFGVAHENYITSPSVISRGDETTIVFNTERSTEWYRHTPGTTPVRKGTLVNATARVALAGDGKDGILAFGHFVHDGKNEIGLLREKADRSGFETTWELVGGVLTEGPFRTPLDAQLLPNGSVAVTAIVGSQPLVTTSKAAGGREFHPWARVSPDGYPHTFTFTPGLALTRAGDLALSVQDDSNAHHLWTASVTPDPAAPLQFTGGKIG</sequence>
<gene>
    <name evidence="3" type="ORF">ACFOWZ_24025</name>
</gene>
<dbReference type="Proteomes" id="UP001595690">
    <property type="component" value="Unassembled WGS sequence"/>
</dbReference>
<keyword evidence="4" id="KW-1185">Reference proteome</keyword>
<feature type="chain" id="PRO_5047263861" evidence="1">
    <location>
        <begin position="22"/>
        <end position="645"/>
    </location>
</feature>
<organism evidence="3 4">
    <name type="scientific">Lentzea rhizosphaerae</name>
    <dbReference type="NCBI Taxonomy" id="2041025"/>
    <lineage>
        <taxon>Bacteria</taxon>
        <taxon>Bacillati</taxon>
        <taxon>Actinomycetota</taxon>
        <taxon>Actinomycetes</taxon>
        <taxon>Pseudonocardiales</taxon>
        <taxon>Pseudonocardiaceae</taxon>
        <taxon>Lentzea</taxon>
    </lineage>
</organism>
<accession>A0ABV8BXU8</accession>
<dbReference type="Gene3D" id="2.115.10.10">
    <property type="entry name" value="Tachylectin 2"/>
    <property type="match status" value="2"/>
</dbReference>
<keyword evidence="1" id="KW-0732">Signal</keyword>